<dbReference type="RefSeq" id="WP_261499808.1">
    <property type="nucleotide sequence ID" value="NZ_JAODYH010000004.1"/>
</dbReference>
<dbReference type="Proteomes" id="UP001525968">
    <property type="component" value="Unassembled WGS sequence"/>
</dbReference>
<dbReference type="CDD" id="cd13578">
    <property type="entry name" value="PBP2_Bug27"/>
    <property type="match status" value="1"/>
</dbReference>
<evidence type="ECO:0000313" key="3">
    <source>
        <dbReference type="Proteomes" id="UP001525968"/>
    </source>
</evidence>
<accession>A0ABT2PLH4</accession>
<comment type="similarity">
    <text evidence="1">Belongs to the UPF0065 (bug) family.</text>
</comment>
<organism evidence="2 3">
    <name type="scientific">Acidovorax bellezanensis</name>
    <dbReference type="NCBI Taxonomy" id="2976702"/>
    <lineage>
        <taxon>Bacteria</taxon>
        <taxon>Pseudomonadati</taxon>
        <taxon>Pseudomonadota</taxon>
        <taxon>Betaproteobacteria</taxon>
        <taxon>Burkholderiales</taxon>
        <taxon>Comamonadaceae</taxon>
        <taxon>Acidovorax</taxon>
    </lineage>
</organism>
<dbReference type="Pfam" id="PF03401">
    <property type="entry name" value="TctC"/>
    <property type="match status" value="1"/>
</dbReference>
<evidence type="ECO:0000313" key="2">
    <source>
        <dbReference type="EMBL" id="MCT9810694.1"/>
    </source>
</evidence>
<comment type="caution">
    <text evidence="2">The sequence shown here is derived from an EMBL/GenBank/DDBJ whole genome shotgun (WGS) entry which is preliminary data.</text>
</comment>
<dbReference type="PIRSF" id="PIRSF017082">
    <property type="entry name" value="YflP"/>
    <property type="match status" value="1"/>
</dbReference>
<reference evidence="2 3" key="1">
    <citation type="submission" date="2022-09" db="EMBL/GenBank/DDBJ databases">
        <title>Draft genome of isolate Be4.</title>
        <authorList>
            <person name="Sanchez-Castro I."/>
            <person name="Martinez-Rodriguez P."/>
            <person name="Descostes M."/>
            <person name="Merroun M."/>
        </authorList>
    </citation>
    <scope>NUCLEOTIDE SEQUENCE [LARGE SCALE GENOMIC DNA]</scope>
    <source>
        <strain evidence="2 3">Be4</strain>
    </source>
</reference>
<dbReference type="InterPro" id="IPR042100">
    <property type="entry name" value="Bug_dom1"/>
</dbReference>
<protein>
    <submittedName>
        <fullName evidence="2">Tripartite tricarboxylate transporter substrate binding protein</fullName>
    </submittedName>
</protein>
<dbReference type="PANTHER" id="PTHR42928">
    <property type="entry name" value="TRICARBOXYLATE-BINDING PROTEIN"/>
    <property type="match status" value="1"/>
</dbReference>
<dbReference type="SUPFAM" id="SSF53850">
    <property type="entry name" value="Periplasmic binding protein-like II"/>
    <property type="match status" value="1"/>
</dbReference>
<dbReference type="InterPro" id="IPR005064">
    <property type="entry name" value="BUG"/>
</dbReference>
<evidence type="ECO:0000256" key="1">
    <source>
        <dbReference type="ARBA" id="ARBA00006987"/>
    </source>
</evidence>
<dbReference type="Gene3D" id="3.40.190.150">
    <property type="entry name" value="Bordetella uptake gene, domain 1"/>
    <property type="match status" value="1"/>
</dbReference>
<sequence length="313" mass="32438">MLFASAACLAHAQSAYPAKPITMYVGFAAGSATDIVARVVGQKLSERLGQPVVVQSLTGAASTLATAAVARASPDGYTLMTVSGALAIGPAVYSNLKFDVEKDLTPIGLVGSLPTVLLVNESLGVNSFSAFVEQARKRPGQLNYGSSGNGGSTHLSAELLSHTLGIKMTHVPYRGNAPAASALMAGEVQVLMDTVMLASQSVKTNRVRALAVTGKTRSPVLPDVPTFAEVGLPNFDASIFFGIMGPAKLAPDIVEKLNRELNEVLKDPGVKSTLVSGGGLQLSGGTPEQMGQLVHTEVAKWKRVSQQAGIKAE</sequence>
<name>A0ABT2PLH4_9BURK</name>
<keyword evidence="3" id="KW-1185">Reference proteome</keyword>
<dbReference type="PANTHER" id="PTHR42928:SF5">
    <property type="entry name" value="BLR1237 PROTEIN"/>
    <property type="match status" value="1"/>
</dbReference>
<gene>
    <name evidence="2" type="ORF">N0K08_08615</name>
</gene>
<dbReference type="Gene3D" id="3.40.190.10">
    <property type="entry name" value="Periplasmic binding protein-like II"/>
    <property type="match status" value="1"/>
</dbReference>
<proteinExistence type="inferred from homology"/>
<dbReference type="EMBL" id="JAODYH010000004">
    <property type="protein sequence ID" value="MCT9810694.1"/>
    <property type="molecule type" value="Genomic_DNA"/>
</dbReference>